<reference evidence="7 8" key="2">
    <citation type="journal article" date="2010" name="Stand. Genomic Sci.">
        <title>Complete genome sequence of Syntrophothermus lipocalidus type strain (TGB-C1).</title>
        <authorList>
            <person name="Djao O.D."/>
            <person name="Zhang X."/>
            <person name="Lucas S."/>
            <person name="Lapidus A."/>
            <person name="Del Rio T.G."/>
            <person name="Nolan M."/>
            <person name="Tice H."/>
            <person name="Cheng J.F."/>
            <person name="Han C."/>
            <person name="Tapia R."/>
            <person name="Goodwin L."/>
            <person name="Pitluck S."/>
            <person name="Liolios K."/>
            <person name="Ivanova N."/>
            <person name="Mavromatis K."/>
            <person name="Mikhailova N."/>
            <person name="Ovchinnikova G."/>
            <person name="Pati A."/>
            <person name="Brambilla E."/>
            <person name="Chen A."/>
            <person name="Palaniappan K."/>
            <person name="Land M."/>
            <person name="Hauser L."/>
            <person name="Chang Y.J."/>
            <person name="Jeffries C.D."/>
            <person name="Rohde M."/>
            <person name="Sikorski J."/>
            <person name="Spring S."/>
            <person name="Goker M."/>
            <person name="Detter J.C."/>
            <person name="Woyke T."/>
            <person name="Bristow J."/>
            <person name="Eisen J.A."/>
            <person name="Markowitz V."/>
            <person name="Hugenholtz P."/>
            <person name="Kyrpides N.C."/>
            <person name="Klenk H.P."/>
        </authorList>
    </citation>
    <scope>NUCLEOTIDE SEQUENCE [LARGE SCALE GENOMIC DNA]</scope>
    <source>
        <strain evidence="8">DSM 12680 / TGB-C1</strain>
    </source>
</reference>
<dbReference type="GO" id="GO:0140359">
    <property type="term" value="F:ABC-type transporter activity"/>
    <property type="evidence" value="ECO:0007669"/>
    <property type="project" value="InterPro"/>
</dbReference>
<evidence type="ECO:0000313" key="8">
    <source>
        <dbReference type="Proteomes" id="UP000000378"/>
    </source>
</evidence>
<dbReference type="RefSeq" id="WP_013175397.1">
    <property type="nucleotide sequence ID" value="NC_014220.1"/>
</dbReference>
<evidence type="ECO:0000259" key="6">
    <source>
        <dbReference type="PROSITE" id="PS51012"/>
    </source>
</evidence>
<evidence type="ECO:0000256" key="2">
    <source>
        <dbReference type="ARBA" id="ARBA00022692"/>
    </source>
</evidence>
<feature type="transmembrane region" description="Helical" evidence="5">
    <location>
        <begin position="26"/>
        <end position="48"/>
    </location>
</feature>
<dbReference type="InterPro" id="IPR000412">
    <property type="entry name" value="ABC_2_transport"/>
</dbReference>
<dbReference type="InterPro" id="IPR051784">
    <property type="entry name" value="Nod_factor_ABC_transporter"/>
</dbReference>
<feature type="transmembrane region" description="Helical" evidence="5">
    <location>
        <begin position="137"/>
        <end position="159"/>
    </location>
</feature>
<name>D7CMR0_SYNLT</name>
<dbReference type="InterPro" id="IPR047817">
    <property type="entry name" value="ABC2_TM_bact-type"/>
</dbReference>
<organism evidence="7 8">
    <name type="scientific">Syntrophothermus lipocalidus (strain DSM 12680 / TGB-C1)</name>
    <dbReference type="NCBI Taxonomy" id="643648"/>
    <lineage>
        <taxon>Bacteria</taxon>
        <taxon>Bacillati</taxon>
        <taxon>Bacillota</taxon>
        <taxon>Clostridia</taxon>
        <taxon>Eubacteriales</taxon>
        <taxon>Syntrophomonadaceae</taxon>
        <taxon>Syntrophothermus</taxon>
    </lineage>
</organism>
<dbReference type="OrthoDB" id="9788252at2"/>
<feature type="transmembrane region" description="Helical" evidence="5">
    <location>
        <begin position="60"/>
        <end position="83"/>
    </location>
</feature>
<dbReference type="InterPro" id="IPR013525">
    <property type="entry name" value="ABC2_TM"/>
</dbReference>
<sequence>MGLKPDLVAVYVIWLREVKKFWREKLRIITSIAQPLMWLFIMGVGLGSSFRNLGFDYLRYVFPGIVSMTVLFASVNSGLGVVWDREFGFFKEILISPVSRTAIATGKILAGSTTAILQGILILVSAPLIGLGLTPVLFVKGLLAMLLLALSLSSAGVLFGVKISTFHSYSLVMNFVVMPMFLLSGAVFPLQGVPKWIEVAARWNPVSYGVDVMRLAINGYGLFHPSLSIGVLLGMAVIMGAGAVYFLGKEG</sequence>
<protein>
    <recommendedName>
        <fullName evidence="5">Transport permease protein</fullName>
    </recommendedName>
</protein>
<dbReference type="PRINTS" id="PR00164">
    <property type="entry name" value="ABC2TRNSPORT"/>
</dbReference>
<keyword evidence="2 5" id="KW-0812">Transmembrane</keyword>
<gene>
    <name evidence="7" type="ordered locus">Slip_1222</name>
</gene>
<dbReference type="Pfam" id="PF01061">
    <property type="entry name" value="ABC2_membrane"/>
    <property type="match status" value="1"/>
</dbReference>
<feature type="transmembrane region" description="Helical" evidence="5">
    <location>
        <begin position="227"/>
        <end position="248"/>
    </location>
</feature>
<accession>D7CMR0</accession>
<evidence type="ECO:0000256" key="3">
    <source>
        <dbReference type="ARBA" id="ARBA00022989"/>
    </source>
</evidence>
<comment type="subcellular location">
    <subcellularLocation>
        <location evidence="5">Cell membrane</location>
        <topology evidence="5">Multi-pass membrane protein</topology>
    </subcellularLocation>
    <subcellularLocation>
        <location evidence="1">Membrane</location>
        <topology evidence="1">Multi-pass membrane protein</topology>
    </subcellularLocation>
</comment>
<evidence type="ECO:0000256" key="4">
    <source>
        <dbReference type="ARBA" id="ARBA00023136"/>
    </source>
</evidence>
<keyword evidence="8" id="KW-1185">Reference proteome</keyword>
<evidence type="ECO:0000256" key="1">
    <source>
        <dbReference type="ARBA" id="ARBA00004141"/>
    </source>
</evidence>
<dbReference type="PANTHER" id="PTHR43229">
    <property type="entry name" value="NODULATION PROTEIN J"/>
    <property type="match status" value="1"/>
</dbReference>
<dbReference type="PROSITE" id="PS51012">
    <property type="entry name" value="ABC_TM2"/>
    <property type="match status" value="1"/>
</dbReference>
<dbReference type="PIRSF" id="PIRSF006648">
    <property type="entry name" value="DrrB"/>
    <property type="match status" value="1"/>
</dbReference>
<feature type="transmembrane region" description="Helical" evidence="5">
    <location>
        <begin position="171"/>
        <end position="190"/>
    </location>
</feature>
<dbReference type="AlphaFoldDB" id="D7CMR0"/>
<dbReference type="GO" id="GO:0043190">
    <property type="term" value="C:ATP-binding cassette (ABC) transporter complex"/>
    <property type="evidence" value="ECO:0007669"/>
    <property type="project" value="InterPro"/>
</dbReference>
<dbReference type="KEGG" id="slp:Slip_1222"/>
<keyword evidence="4 5" id="KW-0472">Membrane</keyword>
<reference evidence="8" key="1">
    <citation type="journal article" date="2010" name="Stand. Genomic Sci.">
        <title>Complete genome sequence of Syntrophothermus lipocalidus type strain (TGB-C1T).</title>
        <authorList>
            <consortium name="US DOE Joint Genome Institute (JGI-PGF)"/>
            <person name="Djao O."/>
            <person name="Zhang X."/>
            <person name="Lucas S."/>
            <person name="Lapidus A."/>
            <person name="Glavina Del Rio T."/>
            <person name="Nolan M."/>
            <person name="Tice H."/>
            <person name="Cheng J."/>
            <person name="Han C."/>
            <person name="Tapia R."/>
            <person name="Goodwin L."/>
            <person name="Pitluck S."/>
            <person name="Liolios K."/>
            <person name="Ivanova N."/>
            <person name="Mavromatis K."/>
            <person name="Mikhailova N."/>
            <person name="Ovchinnikova G."/>
            <person name="Pati A."/>
            <person name="Brambilla E."/>
            <person name="Chen A."/>
            <person name="Palaniappan K."/>
            <person name="Land M."/>
            <person name="Hauser L."/>
            <person name="Chang Y."/>
            <person name="Jeffries C."/>
            <person name="Rohde M."/>
            <person name="Sikorski J."/>
            <person name="Spring S."/>
            <person name="Goker M."/>
            <person name="Detter J."/>
            <person name="Woyke T."/>
            <person name="Bristow J."/>
            <person name="Eisen J."/>
            <person name="Markowitz V."/>
            <person name="Hugenholtz P."/>
            <person name="Kyrpides N."/>
            <person name="Klenk H."/>
        </authorList>
    </citation>
    <scope>NUCLEOTIDE SEQUENCE [LARGE SCALE GENOMIC DNA]</scope>
    <source>
        <strain evidence="8">DSM 12680 / TGB-C1</strain>
    </source>
</reference>
<feature type="domain" description="ABC transmembrane type-2" evidence="6">
    <location>
        <begin position="26"/>
        <end position="250"/>
    </location>
</feature>
<dbReference type="PANTHER" id="PTHR43229:SF2">
    <property type="entry name" value="NODULATION PROTEIN J"/>
    <property type="match status" value="1"/>
</dbReference>
<comment type="similarity">
    <text evidence="5">Belongs to the ABC-2 integral membrane protein family.</text>
</comment>
<evidence type="ECO:0000256" key="5">
    <source>
        <dbReference type="RuleBase" id="RU361157"/>
    </source>
</evidence>
<keyword evidence="5" id="KW-1003">Cell membrane</keyword>
<dbReference type="HOGENOM" id="CLU_039483_2_3_9"/>
<dbReference type="eggNOG" id="COG0842">
    <property type="taxonomic scope" value="Bacteria"/>
</dbReference>
<evidence type="ECO:0000313" key="7">
    <source>
        <dbReference type="EMBL" id="ADI01995.1"/>
    </source>
</evidence>
<keyword evidence="3 5" id="KW-1133">Transmembrane helix</keyword>
<keyword evidence="5" id="KW-0813">Transport</keyword>
<feature type="transmembrane region" description="Helical" evidence="5">
    <location>
        <begin position="104"/>
        <end position="131"/>
    </location>
</feature>
<proteinExistence type="inferred from homology"/>
<dbReference type="EMBL" id="CP002048">
    <property type="protein sequence ID" value="ADI01995.1"/>
    <property type="molecule type" value="Genomic_DNA"/>
</dbReference>
<dbReference type="Proteomes" id="UP000000378">
    <property type="component" value="Chromosome"/>
</dbReference>
<dbReference type="STRING" id="643648.Slip_1222"/>